<comment type="similarity">
    <text evidence="1">Belongs to the SIMIBI class G3E GTPase family. HypB/HupM subfamily.</text>
</comment>
<dbReference type="GO" id="GO:0016151">
    <property type="term" value="F:nickel cation binding"/>
    <property type="evidence" value="ECO:0007669"/>
    <property type="project" value="InterPro"/>
</dbReference>
<dbReference type="CDD" id="cd05390">
    <property type="entry name" value="HypB"/>
    <property type="match status" value="1"/>
</dbReference>
<dbReference type="SUPFAM" id="SSF52540">
    <property type="entry name" value="P-loop containing nucleoside triphosphate hydrolases"/>
    <property type="match status" value="1"/>
</dbReference>
<evidence type="ECO:0000256" key="6">
    <source>
        <dbReference type="ARBA" id="ARBA00022833"/>
    </source>
</evidence>
<evidence type="ECO:0000256" key="3">
    <source>
        <dbReference type="ARBA" id="ARBA00022723"/>
    </source>
</evidence>
<dbReference type="GO" id="GO:0051604">
    <property type="term" value="P:protein maturation"/>
    <property type="evidence" value="ECO:0007669"/>
    <property type="project" value="InterPro"/>
</dbReference>
<proteinExistence type="inferred from homology"/>
<accession>A0A7C9MN06</accession>
<dbReference type="Gene3D" id="3.40.50.300">
    <property type="entry name" value="P-loop containing nucleotide triphosphate hydrolases"/>
    <property type="match status" value="1"/>
</dbReference>
<dbReference type="GO" id="GO:0005525">
    <property type="term" value="F:GTP binding"/>
    <property type="evidence" value="ECO:0007669"/>
    <property type="project" value="UniProtKB-KW"/>
</dbReference>
<dbReference type="InterPro" id="IPR003495">
    <property type="entry name" value="CobW/HypB/UreG_nucleotide-bd"/>
</dbReference>
<dbReference type="PANTHER" id="PTHR30134:SF2">
    <property type="entry name" value="HYDROGENASE MATURATION FACTOR HYPB"/>
    <property type="match status" value="1"/>
</dbReference>
<keyword evidence="6" id="KW-0862">Zinc</keyword>
<keyword evidence="2" id="KW-0533">Nickel</keyword>
<sequence>MQIPVVRNILEANTNVADTLKTFFAQKGILVLNLMSSPGAGKTTLLERTLTDLRNELRMAVIEGDLQTDNDARRVAATGAQAVQINTEGGCHLTASQVQEALKSIDLTGLDILFVENVGNLVCPAEFDVGEDFKVALLSVAEGDDKPEKYPLLFHISAVMLLNKIDLLPYVDFDMDKASRHARTLNADISLFPVSARTSEGLTAWYDWLREKVRAKRA</sequence>
<dbReference type="EMBL" id="WVUD01000049">
    <property type="protein sequence ID" value="MYL84973.1"/>
    <property type="molecule type" value="Genomic_DNA"/>
</dbReference>
<name>A0A7C9MN06_9BACT</name>
<evidence type="ECO:0000313" key="9">
    <source>
        <dbReference type="EMBL" id="MYL84973.1"/>
    </source>
</evidence>
<evidence type="ECO:0000256" key="4">
    <source>
        <dbReference type="ARBA" id="ARBA00022741"/>
    </source>
</evidence>
<evidence type="ECO:0000256" key="2">
    <source>
        <dbReference type="ARBA" id="ARBA00022596"/>
    </source>
</evidence>
<protein>
    <submittedName>
        <fullName evidence="9">Hydrogenase nickel incorporation protein HypB</fullName>
    </submittedName>
</protein>
<dbReference type="PIRSF" id="PIRSF005624">
    <property type="entry name" value="Ni-bind_GTPase"/>
    <property type="match status" value="1"/>
</dbReference>
<keyword evidence="5" id="KW-0378">Hydrolase</keyword>
<dbReference type="NCBIfam" id="TIGR00073">
    <property type="entry name" value="hypB"/>
    <property type="match status" value="1"/>
</dbReference>
<organism evidence="9 10">
    <name type="scientific">Solidesulfovibrio aerotolerans</name>
    <dbReference type="NCBI Taxonomy" id="295255"/>
    <lineage>
        <taxon>Bacteria</taxon>
        <taxon>Pseudomonadati</taxon>
        <taxon>Thermodesulfobacteriota</taxon>
        <taxon>Desulfovibrionia</taxon>
        <taxon>Desulfovibrionales</taxon>
        <taxon>Desulfovibrionaceae</taxon>
        <taxon>Solidesulfovibrio</taxon>
    </lineage>
</organism>
<dbReference type="OrthoDB" id="9802035at2"/>
<gene>
    <name evidence="9" type="primary">hypB</name>
    <name evidence="9" type="ORF">GTA51_17825</name>
</gene>
<dbReference type="RefSeq" id="WP_160963504.1">
    <property type="nucleotide sequence ID" value="NZ_WVUD01000049.1"/>
</dbReference>
<evidence type="ECO:0000256" key="1">
    <source>
        <dbReference type="ARBA" id="ARBA00006211"/>
    </source>
</evidence>
<dbReference type="GO" id="GO:0008270">
    <property type="term" value="F:zinc ion binding"/>
    <property type="evidence" value="ECO:0007669"/>
    <property type="project" value="TreeGrafter"/>
</dbReference>
<dbReference type="Proteomes" id="UP000482487">
    <property type="component" value="Unassembled WGS sequence"/>
</dbReference>
<dbReference type="PANTHER" id="PTHR30134">
    <property type="entry name" value="HYDROGENASE PROTEIN ASSEMBLY PROTEIN, NICKEL CHAPERONE"/>
    <property type="match status" value="1"/>
</dbReference>
<dbReference type="GO" id="GO:0003924">
    <property type="term" value="F:GTPase activity"/>
    <property type="evidence" value="ECO:0007669"/>
    <property type="project" value="InterPro"/>
</dbReference>
<comment type="caution">
    <text evidence="9">The sequence shown here is derived from an EMBL/GenBank/DDBJ whole genome shotgun (WGS) entry which is preliminary data.</text>
</comment>
<dbReference type="InterPro" id="IPR004392">
    <property type="entry name" value="Hyd_mat_HypB"/>
</dbReference>
<dbReference type="Pfam" id="PF02492">
    <property type="entry name" value="cobW"/>
    <property type="match status" value="1"/>
</dbReference>
<keyword evidence="10" id="KW-1185">Reference proteome</keyword>
<dbReference type="InterPro" id="IPR027417">
    <property type="entry name" value="P-loop_NTPase"/>
</dbReference>
<keyword evidence="3" id="KW-0479">Metal-binding</keyword>
<dbReference type="AlphaFoldDB" id="A0A7C9MN06"/>
<keyword evidence="4" id="KW-0547">Nucleotide-binding</keyword>
<evidence type="ECO:0000259" key="8">
    <source>
        <dbReference type="Pfam" id="PF02492"/>
    </source>
</evidence>
<feature type="domain" description="CobW/HypB/UreG nucleotide-binding" evidence="8">
    <location>
        <begin position="31"/>
        <end position="189"/>
    </location>
</feature>
<evidence type="ECO:0000256" key="7">
    <source>
        <dbReference type="ARBA" id="ARBA00023134"/>
    </source>
</evidence>
<evidence type="ECO:0000256" key="5">
    <source>
        <dbReference type="ARBA" id="ARBA00022801"/>
    </source>
</evidence>
<keyword evidence="7" id="KW-0342">GTP-binding</keyword>
<reference evidence="9 10" key="1">
    <citation type="submission" date="2020-01" db="EMBL/GenBank/DDBJ databases">
        <title>Genome sequence of Desulfovibrio aerotolerans DSM 16695(T).</title>
        <authorList>
            <person name="Karnachuk O."/>
            <person name="Avakyan M."/>
            <person name="Mardanov A."/>
            <person name="Kadnikov V."/>
            <person name="Ravin N."/>
        </authorList>
    </citation>
    <scope>NUCLEOTIDE SEQUENCE [LARGE SCALE GENOMIC DNA]</scope>
    <source>
        <strain evidence="9 10">DSM 16695</strain>
    </source>
</reference>
<evidence type="ECO:0000313" key="10">
    <source>
        <dbReference type="Proteomes" id="UP000482487"/>
    </source>
</evidence>